<protein>
    <submittedName>
        <fullName evidence="1">Uncharacterized protein</fullName>
    </submittedName>
</protein>
<organism evidence="1 2">
    <name type="scientific">Naganishia friedmannii</name>
    <dbReference type="NCBI Taxonomy" id="89922"/>
    <lineage>
        <taxon>Eukaryota</taxon>
        <taxon>Fungi</taxon>
        <taxon>Dikarya</taxon>
        <taxon>Basidiomycota</taxon>
        <taxon>Agaricomycotina</taxon>
        <taxon>Tremellomycetes</taxon>
        <taxon>Filobasidiales</taxon>
        <taxon>Filobasidiaceae</taxon>
        <taxon>Naganishia</taxon>
    </lineage>
</organism>
<keyword evidence="2" id="KW-1185">Reference proteome</keyword>
<dbReference type="Proteomes" id="UP001227268">
    <property type="component" value="Unassembled WGS sequence"/>
</dbReference>
<name>A0ACC2V7Z1_9TREE</name>
<gene>
    <name evidence="1" type="ORF">QFC21_005839</name>
</gene>
<evidence type="ECO:0000313" key="2">
    <source>
        <dbReference type="Proteomes" id="UP001227268"/>
    </source>
</evidence>
<reference evidence="1" key="1">
    <citation type="submission" date="2023-04" db="EMBL/GenBank/DDBJ databases">
        <title>Draft Genome sequencing of Naganishia species isolated from polar environments using Oxford Nanopore Technology.</title>
        <authorList>
            <person name="Leo P."/>
            <person name="Venkateswaran K."/>
        </authorList>
    </citation>
    <scope>NUCLEOTIDE SEQUENCE</scope>
    <source>
        <strain evidence="1">MNA-CCFEE 5423</strain>
    </source>
</reference>
<dbReference type="EMBL" id="JASBWT010000024">
    <property type="protein sequence ID" value="KAJ9094682.1"/>
    <property type="molecule type" value="Genomic_DNA"/>
</dbReference>
<proteinExistence type="predicted"/>
<comment type="caution">
    <text evidence="1">The sequence shown here is derived from an EMBL/GenBank/DDBJ whole genome shotgun (WGS) entry which is preliminary data.</text>
</comment>
<sequence length="299" mass="33375">MPTQWTRHTFTLNNGQEMPAIGLGTWCGRACGDEARNAVRTALVAGYRHIDTAQAYHNETEVGDGIKLSGVPRESLFLSTKIHNLNHKRVAESMEESLQKLQTDYVDLVLMHWPVSIELTEQNQPVVCKDWNFTDTWRDMEKLVETGKARSIGVANFGIRNLEILLASARIVPAVGLLELHPHCPSTKLVGFCQNKGIHVAAYAPVGSINSPLTEDETVRAIADAHGRTVQQILLVWGLKRGTSVIPISTADSRIRSNFDLDGVDLMDEETNKLSSLPDRFKVWKTWWSRTVFSSDEEG</sequence>
<evidence type="ECO:0000313" key="1">
    <source>
        <dbReference type="EMBL" id="KAJ9094682.1"/>
    </source>
</evidence>
<accession>A0ACC2V7Z1</accession>